<proteinExistence type="predicted"/>
<feature type="region of interest" description="Disordered" evidence="1">
    <location>
        <begin position="1"/>
        <end position="86"/>
    </location>
</feature>
<reference evidence="2" key="1">
    <citation type="journal article" date="2020" name="Stud. Mycol.">
        <title>101 Dothideomycetes genomes: a test case for predicting lifestyles and emergence of pathogens.</title>
        <authorList>
            <person name="Haridas S."/>
            <person name="Albert R."/>
            <person name="Binder M."/>
            <person name="Bloem J."/>
            <person name="Labutti K."/>
            <person name="Salamov A."/>
            <person name="Andreopoulos B."/>
            <person name="Baker S."/>
            <person name="Barry K."/>
            <person name="Bills G."/>
            <person name="Bluhm B."/>
            <person name="Cannon C."/>
            <person name="Castanera R."/>
            <person name="Culley D."/>
            <person name="Daum C."/>
            <person name="Ezra D."/>
            <person name="Gonzalez J."/>
            <person name="Henrissat B."/>
            <person name="Kuo A."/>
            <person name="Liang C."/>
            <person name="Lipzen A."/>
            <person name="Lutzoni F."/>
            <person name="Magnuson J."/>
            <person name="Mondo S."/>
            <person name="Nolan M."/>
            <person name="Ohm R."/>
            <person name="Pangilinan J."/>
            <person name="Park H.-J."/>
            <person name="Ramirez L."/>
            <person name="Alfaro M."/>
            <person name="Sun H."/>
            <person name="Tritt A."/>
            <person name="Yoshinaga Y."/>
            <person name="Zwiers L.-H."/>
            <person name="Turgeon B."/>
            <person name="Goodwin S."/>
            <person name="Spatafora J."/>
            <person name="Crous P."/>
            <person name="Grigoriev I."/>
        </authorList>
    </citation>
    <scope>NUCLEOTIDE SEQUENCE</scope>
    <source>
        <strain evidence="2">CBS 207.26</strain>
    </source>
</reference>
<protein>
    <recommendedName>
        <fullName evidence="4">BTB domain-containing protein</fullName>
    </recommendedName>
</protein>
<name>A0A6A6E5B9_9PEZI</name>
<feature type="compositionally biased region" description="Basic and acidic residues" evidence="1">
    <location>
        <begin position="18"/>
        <end position="32"/>
    </location>
</feature>
<feature type="compositionally biased region" description="Acidic residues" evidence="1">
    <location>
        <begin position="424"/>
        <end position="462"/>
    </location>
</feature>
<dbReference type="AlphaFoldDB" id="A0A6A6E5B9"/>
<sequence>MSDSETAEPTDGNPPAQEAREVGKKNLVERINTDFSGLEIDEKVHPAECFPELPRSSSGNTESEPVDETSSSDDTTKPPTPVEELTTIDPRGDIQFVVTYQEGLESRTFLVLSTCIRLASMKWAALLDALSPPTSDQKLRLEIEEQHVKAIEYILRASHLQHDEVPNNVTFENLVEVAETCNRHAVIQALRPYLRMWSYPWLSKLKEPGYELWLVVAYEFGYHDIFAHLSEEVAMNMRLTTSGEYLMPYGVNLSTSKLPGFILKNLIRFRQEHLEDIIECCYEFIDYYSGKEPECNNKSHRNECTAMALGSFLKGLKDCGVWPQRPKPEDIKSSVNQFRNDLNQIEILRYPGHVDTDCTPWLFTAYLYHSGRHVEIISKASECSGRFGKLSNRDWRTAPLAWEYASTIKWDFLERDFQEHDSDSDSDDDFEPEESINEPAEEYLDSDEASGYDSGEDNSDEA</sequence>
<gene>
    <name evidence="2" type="ORF">K469DRAFT_663168</name>
</gene>
<dbReference type="EMBL" id="ML994628">
    <property type="protein sequence ID" value="KAF2187137.1"/>
    <property type="molecule type" value="Genomic_DNA"/>
</dbReference>
<evidence type="ECO:0000313" key="2">
    <source>
        <dbReference type="EMBL" id="KAF2187137.1"/>
    </source>
</evidence>
<keyword evidence="3" id="KW-1185">Reference proteome</keyword>
<dbReference type="Proteomes" id="UP000800200">
    <property type="component" value="Unassembled WGS sequence"/>
</dbReference>
<organism evidence="2 3">
    <name type="scientific">Zopfia rhizophila CBS 207.26</name>
    <dbReference type="NCBI Taxonomy" id="1314779"/>
    <lineage>
        <taxon>Eukaryota</taxon>
        <taxon>Fungi</taxon>
        <taxon>Dikarya</taxon>
        <taxon>Ascomycota</taxon>
        <taxon>Pezizomycotina</taxon>
        <taxon>Dothideomycetes</taxon>
        <taxon>Dothideomycetes incertae sedis</taxon>
        <taxon>Zopfiaceae</taxon>
        <taxon>Zopfia</taxon>
    </lineage>
</organism>
<evidence type="ECO:0008006" key="4">
    <source>
        <dbReference type="Google" id="ProtNLM"/>
    </source>
</evidence>
<evidence type="ECO:0000256" key="1">
    <source>
        <dbReference type="SAM" id="MobiDB-lite"/>
    </source>
</evidence>
<accession>A0A6A6E5B9</accession>
<feature type="region of interest" description="Disordered" evidence="1">
    <location>
        <begin position="419"/>
        <end position="462"/>
    </location>
</feature>
<dbReference type="OrthoDB" id="5275938at2759"/>
<evidence type="ECO:0000313" key="3">
    <source>
        <dbReference type="Proteomes" id="UP000800200"/>
    </source>
</evidence>